<evidence type="ECO:0000313" key="10">
    <source>
        <dbReference type="Proteomes" id="UP000220840"/>
    </source>
</evidence>
<keyword evidence="2 4" id="KW-0547">Nucleotide-binding</keyword>
<feature type="binding site" evidence="4">
    <location>
        <position position="49"/>
    </location>
    <ligand>
        <name>substrate</name>
    </ligand>
</feature>
<accession>A0A2A7MCS9</accession>
<dbReference type="EMBL" id="CAMTCP010000077">
    <property type="protein sequence ID" value="CAI3547569.1"/>
    <property type="molecule type" value="Genomic_DNA"/>
</dbReference>
<dbReference type="Proteomes" id="UP000789738">
    <property type="component" value="Unassembled WGS sequence"/>
</dbReference>
<gene>
    <name evidence="7" type="ORF">CNEO2_160049</name>
    <name evidence="6" type="ORF">CNEO_40690</name>
    <name evidence="9" type="ORF">CNEONATNEC25_00322</name>
    <name evidence="8" type="ORF">CQ394_16625</name>
</gene>
<dbReference type="STRING" id="137838.GCA_001458595_00504"/>
<dbReference type="EMBL" id="PDCJ01000003">
    <property type="protein sequence ID" value="PEG29564.1"/>
    <property type="molecule type" value="Genomic_DNA"/>
</dbReference>
<dbReference type="InterPro" id="IPR037171">
    <property type="entry name" value="NagB/RpiA_transferase-like"/>
</dbReference>
<evidence type="ECO:0000313" key="6">
    <source>
        <dbReference type="EMBL" id="CAG9703559.1"/>
    </source>
</evidence>
<dbReference type="RefSeq" id="WP_058293465.1">
    <property type="nucleotide sequence ID" value="NZ_CAKJVD010000034.1"/>
</dbReference>
<dbReference type="SUPFAM" id="SSF100950">
    <property type="entry name" value="NagB/RpiA/CoA transferase-like"/>
    <property type="match status" value="1"/>
</dbReference>
<dbReference type="Proteomes" id="UP000431451">
    <property type="component" value="Unassembled WGS sequence"/>
</dbReference>
<comment type="similarity">
    <text evidence="1 5">Belongs to the 5-formyltetrahydrofolate cyclo-ligase family.</text>
</comment>
<keyword evidence="8" id="KW-0436">Ligase</keyword>
<dbReference type="InterPro" id="IPR024185">
    <property type="entry name" value="FTHF_cligase-like_sf"/>
</dbReference>
<evidence type="ECO:0000256" key="3">
    <source>
        <dbReference type="ARBA" id="ARBA00022840"/>
    </source>
</evidence>
<reference evidence="7" key="4">
    <citation type="submission" date="2022-10" db="EMBL/GenBank/DDBJ databases">
        <authorList>
            <person name="Aires J."/>
            <person name="Mesa V."/>
        </authorList>
    </citation>
    <scope>NUCLEOTIDE SEQUENCE</scope>
    <source>
        <strain evidence="7">Clostridium neonatale JD116</strain>
    </source>
</reference>
<evidence type="ECO:0000313" key="9">
    <source>
        <dbReference type="EMBL" id="VCT82762.1"/>
    </source>
</evidence>
<dbReference type="PANTHER" id="PTHR23407">
    <property type="entry name" value="ATPASE INHIBITOR/5-FORMYLTETRAHYDROFOLATE CYCLO-LIGASE"/>
    <property type="match status" value="1"/>
</dbReference>
<keyword evidence="3 4" id="KW-0067">ATP-binding</keyword>
<dbReference type="GO" id="GO:0035999">
    <property type="term" value="P:tetrahydrofolate interconversion"/>
    <property type="evidence" value="ECO:0007669"/>
    <property type="project" value="TreeGrafter"/>
</dbReference>
<evidence type="ECO:0000256" key="1">
    <source>
        <dbReference type="ARBA" id="ARBA00010638"/>
    </source>
</evidence>
<reference evidence="9 11" key="2">
    <citation type="submission" date="2018-06" db="EMBL/GenBank/DDBJ databases">
        <authorList>
            <consortium name="IHU Genomes"/>
        </authorList>
    </citation>
    <scope>NUCLEOTIDE SEQUENCE [LARGE SCALE GENOMIC DNA]</scope>
    <source>
        <strain evidence="9 11">NEC25</strain>
    </source>
</reference>
<dbReference type="GO" id="GO:0030272">
    <property type="term" value="F:5-formyltetrahydrofolate cyclo-ligase activity"/>
    <property type="evidence" value="ECO:0007669"/>
    <property type="project" value="UniProtKB-EC"/>
</dbReference>
<evidence type="ECO:0000256" key="2">
    <source>
        <dbReference type="ARBA" id="ARBA00022741"/>
    </source>
</evidence>
<feature type="binding site" evidence="4">
    <location>
        <begin position="3"/>
        <end position="7"/>
    </location>
    <ligand>
        <name>ATP</name>
        <dbReference type="ChEBI" id="CHEBI:30616"/>
    </ligand>
</feature>
<organism evidence="8 10">
    <name type="scientific">Clostridium neonatale</name>
    <dbReference type="NCBI Taxonomy" id="137838"/>
    <lineage>
        <taxon>Bacteria</taxon>
        <taxon>Bacillati</taxon>
        <taxon>Bacillota</taxon>
        <taxon>Clostridia</taxon>
        <taxon>Eubacteriales</taxon>
        <taxon>Clostridiaceae</taxon>
        <taxon>Clostridium</taxon>
    </lineage>
</organism>
<feature type="binding site" evidence="4">
    <location>
        <begin position="132"/>
        <end position="140"/>
    </location>
    <ligand>
        <name>ATP</name>
        <dbReference type="ChEBI" id="CHEBI:30616"/>
    </ligand>
</feature>
<evidence type="ECO:0000313" key="7">
    <source>
        <dbReference type="EMBL" id="CAI3547569.1"/>
    </source>
</evidence>
<name>A0A2A7MCS9_9CLOT</name>
<feature type="binding site" evidence="4">
    <location>
        <position position="54"/>
    </location>
    <ligand>
        <name>substrate</name>
    </ligand>
</feature>
<dbReference type="EMBL" id="UWJD01000001">
    <property type="protein sequence ID" value="VCT82762.1"/>
    <property type="molecule type" value="Genomic_DNA"/>
</dbReference>
<evidence type="ECO:0000256" key="4">
    <source>
        <dbReference type="PIRSR" id="PIRSR006806-1"/>
    </source>
</evidence>
<dbReference type="GeneID" id="68875641"/>
<dbReference type="EC" id="6.3.3.2" evidence="5"/>
<dbReference type="Proteomes" id="UP000220840">
    <property type="component" value="Unassembled WGS sequence"/>
</dbReference>
<keyword evidence="5" id="KW-0460">Magnesium</keyword>
<keyword evidence="5" id="KW-0479">Metal-binding</keyword>
<comment type="cofactor">
    <cofactor evidence="5">
        <name>Mg(2+)</name>
        <dbReference type="ChEBI" id="CHEBI:18420"/>
    </cofactor>
</comment>
<dbReference type="InterPro" id="IPR002698">
    <property type="entry name" value="FTHF_cligase"/>
</dbReference>
<dbReference type="PANTHER" id="PTHR23407:SF1">
    <property type="entry name" value="5-FORMYLTETRAHYDROFOLATE CYCLO-LIGASE"/>
    <property type="match status" value="1"/>
</dbReference>
<evidence type="ECO:0000313" key="11">
    <source>
        <dbReference type="Proteomes" id="UP000431451"/>
    </source>
</evidence>
<dbReference type="PIRSF" id="PIRSF006806">
    <property type="entry name" value="FTHF_cligase"/>
    <property type="match status" value="1"/>
</dbReference>
<evidence type="ECO:0000256" key="5">
    <source>
        <dbReference type="RuleBase" id="RU361279"/>
    </source>
</evidence>
<reference evidence="6" key="3">
    <citation type="submission" date="2021-10" db="EMBL/GenBank/DDBJ databases">
        <authorList>
            <person name="Mesa V."/>
        </authorList>
    </citation>
    <scope>NUCLEOTIDE SEQUENCE</scope>
    <source>
        <strain evidence="6">CC3_PB</strain>
    </source>
</reference>
<dbReference type="Pfam" id="PF01812">
    <property type="entry name" value="5-FTHF_cyc-lig"/>
    <property type="match status" value="1"/>
</dbReference>
<dbReference type="GO" id="GO:0009396">
    <property type="term" value="P:folic acid-containing compound biosynthetic process"/>
    <property type="evidence" value="ECO:0007669"/>
    <property type="project" value="TreeGrafter"/>
</dbReference>
<sequence length="190" mass="22010">MDKKSIRKNILEARNNLDTHEKKKMDNIIEKKFLNSKEYICAKNIFIYISYGSEINTKNIILKAIKDNKNVYVPRTEIKTRNMDAVNIISFDKLIRNAYGILEPSNEELSIDPNELDLIVVPGVAFDNNKGRMGYGAGYYDRYFSKISEKYYKRINKVALAYDFQIIDHVPMDKNDVPVDSIITTSKIIL</sequence>
<dbReference type="OrthoDB" id="9801938at2"/>
<keyword evidence="10" id="KW-1185">Reference proteome</keyword>
<dbReference type="EMBL" id="CAKJVE010000004">
    <property type="protein sequence ID" value="CAG9703559.1"/>
    <property type="molecule type" value="Genomic_DNA"/>
</dbReference>
<dbReference type="Gene3D" id="3.40.50.10420">
    <property type="entry name" value="NagB/RpiA/CoA transferase-like"/>
    <property type="match status" value="1"/>
</dbReference>
<protein>
    <recommendedName>
        <fullName evidence="5">5-formyltetrahydrofolate cyclo-ligase</fullName>
        <ecNumber evidence="5">6.3.3.2</ecNumber>
    </recommendedName>
</protein>
<dbReference type="NCBIfam" id="TIGR02727">
    <property type="entry name" value="MTHFS_bact"/>
    <property type="match status" value="1"/>
</dbReference>
<proteinExistence type="inferred from homology"/>
<comment type="catalytic activity">
    <reaction evidence="5">
        <text>(6S)-5-formyl-5,6,7,8-tetrahydrofolate + ATP = (6R)-5,10-methenyltetrahydrofolate + ADP + phosphate</text>
        <dbReference type="Rhea" id="RHEA:10488"/>
        <dbReference type="ChEBI" id="CHEBI:30616"/>
        <dbReference type="ChEBI" id="CHEBI:43474"/>
        <dbReference type="ChEBI" id="CHEBI:57455"/>
        <dbReference type="ChEBI" id="CHEBI:57457"/>
        <dbReference type="ChEBI" id="CHEBI:456216"/>
        <dbReference type="EC" id="6.3.3.2"/>
    </reaction>
</comment>
<dbReference type="Proteomes" id="UP001189143">
    <property type="component" value="Unassembled WGS sequence"/>
</dbReference>
<dbReference type="GO" id="GO:0046872">
    <property type="term" value="F:metal ion binding"/>
    <property type="evidence" value="ECO:0007669"/>
    <property type="project" value="UniProtKB-KW"/>
</dbReference>
<reference evidence="8 10" key="1">
    <citation type="submission" date="2017-10" db="EMBL/GenBank/DDBJ databases">
        <title>Effective Description of Clostridium neonatale sp. nov. linked to necrotizing enterocolitis in neonates and a clarification of species assignable to the genus Clostridium (Prazmowski 1880) emend. Lawson and Rainey 2016.</title>
        <authorList>
            <person name="Bernard K."/>
            <person name="Burdz T."/>
            <person name="Wiebe D."/>
            <person name="Balcewich B."/>
            <person name="Alfa M."/>
            <person name="Bernier A.-M."/>
        </authorList>
    </citation>
    <scope>NUCLEOTIDE SEQUENCE [LARGE SCALE GENOMIC DNA]</scope>
    <source>
        <strain evidence="8 10">LCDC99A005</strain>
    </source>
</reference>
<dbReference type="AlphaFoldDB" id="A0A2A7MCS9"/>
<dbReference type="GO" id="GO:0005524">
    <property type="term" value="F:ATP binding"/>
    <property type="evidence" value="ECO:0007669"/>
    <property type="project" value="UniProtKB-KW"/>
</dbReference>
<evidence type="ECO:0000313" key="8">
    <source>
        <dbReference type="EMBL" id="PEG29564.1"/>
    </source>
</evidence>